<dbReference type="PANTHER" id="PTHR12001">
    <property type="entry name" value="GERANYLGERANYL PYROPHOSPHATE SYNTHASE"/>
    <property type="match status" value="1"/>
</dbReference>
<dbReference type="EMBL" id="DSFE01000038">
    <property type="protein sequence ID" value="HEU97519.1"/>
    <property type="molecule type" value="Genomic_DNA"/>
</dbReference>
<comment type="cofactor">
    <cofactor evidence="1">
        <name>Mg(2+)</name>
        <dbReference type="ChEBI" id="CHEBI:18420"/>
    </cofactor>
</comment>
<name>A0A7C2YD91_9CREN</name>
<keyword evidence="3 6" id="KW-0808">Transferase</keyword>
<comment type="caution">
    <text evidence="7">The sequence shown here is derived from an EMBL/GenBank/DDBJ whole genome shotgun (WGS) entry which is preliminary data.</text>
</comment>
<keyword evidence="5" id="KW-0460">Magnesium</keyword>
<evidence type="ECO:0000256" key="6">
    <source>
        <dbReference type="RuleBase" id="RU004466"/>
    </source>
</evidence>
<evidence type="ECO:0000256" key="3">
    <source>
        <dbReference type="ARBA" id="ARBA00022679"/>
    </source>
</evidence>
<evidence type="ECO:0000256" key="5">
    <source>
        <dbReference type="ARBA" id="ARBA00022842"/>
    </source>
</evidence>
<dbReference type="SFLD" id="SFLDS00005">
    <property type="entry name" value="Isoprenoid_Synthase_Type_I"/>
    <property type="match status" value="1"/>
</dbReference>
<evidence type="ECO:0000256" key="1">
    <source>
        <dbReference type="ARBA" id="ARBA00001946"/>
    </source>
</evidence>
<dbReference type="InterPro" id="IPR008949">
    <property type="entry name" value="Isoprenoid_synthase_dom_sf"/>
</dbReference>
<dbReference type="CDD" id="cd00685">
    <property type="entry name" value="Trans_IPPS_HT"/>
    <property type="match status" value="1"/>
</dbReference>
<organism evidence="7">
    <name type="scientific">Fervidicoccus fontis</name>
    <dbReference type="NCBI Taxonomy" id="683846"/>
    <lineage>
        <taxon>Archaea</taxon>
        <taxon>Thermoproteota</taxon>
        <taxon>Thermoprotei</taxon>
        <taxon>Fervidicoccales</taxon>
        <taxon>Fervidicoccaceae</taxon>
        <taxon>Fervidicoccus</taxon>
    </lineage>
</organism>
<comment type="similarity">
    <text evidence="2 6">Belongs to the FPP/GGPP synthase family.</text>
</comment>
<dbReference type="InterPro" id="IPR000092">
    <property type="entry name" value="Polyprenyl_synt"/>
</dbReference>
<dbReference type="GO" id="GO:0008299">
    <property type="term" value="P:isoprenoid biosynthetic process"/>
    <property type="evidence" value="ECO:0007669"/>
    <property type="project" value="InterPro"/>
</dbReference>
<dbReference type="Proteomes" id="UP000885664">
    <property type="component" value="Unassembled WGS sequence"/>
</dbReference>
<gene>
    <name evidence="7" type="ORF">ENO36_01510</name>
</gene>
<sequence length="334" mass="36965">MKLVDLNAFIAEVASKINNSVTGIKGTPQELYEASFHIFRAGGKRLRPALVYASGRAFGADEDALLAFATGVELFHNFTLIHDDIMDNDDYRRGVPTVHKVYGIPTAILSGDLLFSLALHIPLSYCSTKMKSSRCIDASRKLAWASVTVAEGQALDMMFESMKEVSEEQYFEMIYKKTAALIEASVYIGGVLGKAEESELKLLSSYGKNLGLAFQIVDDILGIYGKEEETGKPVYSDIREGKKTLLIIKALNIATGEDKELIEDVLGKKNLEKEKYSEVADLIEKLGVLQYAKSKAEGFVADALEDLKNLEGKCDTEYLTLLKDMAYVVVKRRK</sequence>
<dbReference type="AlphaFoldDB" id="A0A7C2YD91"/>
<dbReference type="GO" id="GO:0046872">
    <property type="term" value="F:metal ion binding"/>
    <property type="evidence" value="ECO:0007669"/>
    <property type="project" value="UniProtKB-KW"/>
</dbReference>
<accession>A0A7C2YD91</accession>
<protein>
    <submittedName>
        <fullName evidence="7">Polyprenyl synthetase family protein</fullName>
    </submittedName>
</protein>
<proteinExistence type="inferred from homology"/>
<evidence type="ECO:0000256" key="4">
    <source>
        <dbReference type="ARBA" id="ARBA00022723"/>
    </source>
</evidence>
<dbReference type="SUPFAM" id="SSF48576">
    <property type="entry name" value="Terpenoid synthases"/>
    <property type="match status" value="1"/>
</dbReference>
<dbReference type="GO" id="GO:0004659">
    <property type="term" value="F:prenyltransferase activity"/>
    <property type="evidence" value="ECO:0007669"/>
    <property type="project" value="InterPro"/>
</dbReference>
<evidence type="ECO:0000313" key="7">
    <source>
        <dbReference type="EMBL" id="HEU97519.1"/>
    </source>
</evidence>
<reference evidence="7" key="1">
    <citation type="journal article" date="2020" name="mSystems">
        <title>Genome- and Community-Level Interaction Insights into Carbon Utilization and Element Cycling Functions of Hydrothermarchaeota in Hydrothermal Sediment.</title>
        <authorList>
            <person name="Zhou Z."/>
            <person name="Liu Y."/>
            <person name="Xu W."/>
            <person name="Pan J."/>
            <person name="Luo Z.H."/>
            <person name="Li M."/>
        </authorList>
    </citation>
    <scope>NUCLEOTIDE SEQUENCE [LARGE SCALE GENOMIC DNA]</scope>
    <source>
        <strain evidence="7">SpSt-1259</strain>
    </source>
</reference>
<keyword evidence="4" id="KW-0479">Metal-binding</keyword>
<dbReference type="PANTHER" id="PTHR12001:SF85">
    <property type="entry name" value="SHORT CHAIN ISOPRENYL DIPHOSPHATE SYNTHASE"/>
    <property type="match status" value="1"/>
</dbReference>
<dbReference type="PROSITE" id="PS00444">
    <property type="entry name" value="POLYPRENYL_SYNTHASE_2"/>
    <property type="match status" value="1"/>
</dbReference>
<dbReference type="SFLD" id="SFLDG01017">
    <property type="entry name" value="Polyprenyl_Transferase_Like"/>
    <property type="match status" value="1"/>
</dbReference>
<dbReference type="Pfam" id="PF00348">
    <property type="entry name" value="polyprenyl_synt"/>
    <property type="match status" value="1"/>
</dbReference>
<dbReference type="PROSITE" id="PS00723">
    <property type="entry name" value="POLYPRENYL_SYNTHASE_1"/>
    <property type="match status" value="1"/>
</dbReference>
<evidence type="ECO:0000256" key="2">
    <source>
        <dbReference type="ARBA" id="ARBA00006706"/>
    </source>
</evidence>
<dbReference type="Gene3D" id="1.10.600.10">
    <property type="entry name" value="Farnesyl Diphosphate Synthase"/>
    <property type="match status" value="1"/>
</dbReference>
<dbReference type="InterPro" id="IPR033749">
    <property type="entry name" value="Polyprenyl_synt_CS"/>
</dbReference>